<sequence>MNKLLMAVLTVVALLVGTFYGYNYYNGPKIVDGVISENIDEKGNPIDYTNEFSPGDTVYFSAKVNRFWVKKAKVVWYKDRVATSNRVHVEENVVLNDAGYFNAKLSIPEGLEEGRYMVTIYKKGNKIRETTAEFYVKK</sequence>
<evidence type="ECO:0000313" key="2">
    <source>
        <dbReference type="Proteomes" id="UP000600565"/>
    </source>
</evidence>
<organism evidence="1 2">
    <name type="scientific">Solibacillus merdavium</name>
    <dbReference type="NCBI Taxonomy" id="2762218"/>
    <lineage>
        <taxon>Bacteria</taxon>
        <taxon>Bacillati</taxon>
        <taxon>Bacillota</taxon>
        <taxon>Bacilli</taxon>
        <taxon>Bacillales</taxon>
        <taxon>Caryophanaceae</taxon>
        <taxon>Solibacillus</taxon>
    </lineage>
</organism>
<accession>A0ABR8XQR0</accession>
<keyword evidence="2" id="KW-1185">Reference proteome</keyword>
<proteinExistence type="predicted"/>
<dbReference type="EMBL" id="JACSPW010000014">
    <property type="protein sequence ID" value="MBD8034287.1"/>
    <property type="molecule type" value="Genomic_DNA"/>
</dbReference>
<comment type="caution">
    <text evidence="1">The sequence shown here is derived from an EMBL/GenBank/DDBJ whole genome shotgun (WGS) entry which is preliminary data.</text>
</comment>
<dbReference type="Proteomes" id="UP000600565">
    <property type="component" value="Unassembled WGS sequence"/>
</dbReference>
<gene>
    <name evidence="1" type="ORF">H9632_14545</name>
</gene>
<dbReference type="RefSeq" id="WP_191704785.1">
    <property type="nucleotide sequence ID" value="NZ_JACSPW010000014.1"/>
</dbReference>
<name>A0ABR8XQR0_9BACL</name>
<evidence type="ECO:0000313" key="1">
    <source>
        <dbReference type="EMBL" id="MBD8034287.1"/>
    </source>
</evidence>
<protein>
    <submittedName>
        <fullName evidence="1">Uncharacterized protein</fullName>
    </submittedName>
</protein>
<reference evidence="1 2" key="1">
    <citation type="submission" date="2020-08" db="EMBL/GenBank/DDBJ databases">
        <title>A Genomic Blueprint of the Chicken Gut Microbiome.</title>
        <authorList>
            <person name="Gilroy R."/>
            <person name="Ravi A."/>
            <person name="Getino M."/>
            <person name="Pursley I."/>
            <person name="Horton D.L."/>
            <person name="Alikhan N.-F."/>
            <person name="Baker D."/>
            <person name="Gharbi K."/>
            <person name="Hall N."/>
            <person name="Watson M."/>
            <person name="Adriaenssens E.M."/>
            <person name="Foster-Nyarko E."/>
            <person name="Jarju S."/>
            <person name="Secka A."/>
            <person name="Antonio M."/>
            <person name="Oren A."/>
            <person name="Chaudhuri R."/>
            <person name="La Ragione R.M."/>
            <person name="Hildebrand F."/>
            <person name="Pallen M.J."/>
        </authorList>
    </citation>
    <scope>NUCLEOTIDE SEQUENCE [LARGE SCALE GENOMIC DNA]</scope>
    <source>
        <strain evidence="1 2">Sa1YVA6</strain>
    </source>
</reference>
<dbReference type="Gene3D" id="2.60.40.1930">
    <property type="match status" value="1"/>
</dbReference>